<proteinExistence type="predicted"/>
<keyword evidence="1" id="KW-0813">Transport</keyword>
<sequence>MSARRVTLALATLTLLAACGDGDVAARRRALGANPTLAARLAVADAGRGARLFGQCAACHTIGAGAGDRNGPNLRGVMGAPVAGVSPRFGYTAVLRGHGGRWTDAAMDAWLADPAAVAPGTAMRFPGVRDPLDRADLIAYLHRQGDAAR</sequence>
<name>A0ABS7BTA0_9SPHN</name>
<evidence type="ECO:0000256" key="6">
    <source>
        <dbReference type="PROSITE-ProRule" id="PRU00433"/>
    </source>
</evidence>
<gene>
    <name evidence="9" type="ORF">KZ820_18940</name>
</gene>
<keyword evidence="5 6" id="KW-0408">Iron</keyword>
<evidence type="ECO:0000256" key="2">
    <source>
        <dbReference type="ARBA" id="ARBA00022617"/>
    </source>
</evidence>
<dbReference type="PANTHER" id="PTHR11961">
    <property type="entry name" value="CYTOCHROME C"/>
    <property type="match status" value="1"/>
</dbReference>
<protein>
    <submittedName>
        <fullName evidence="9">C-type cytochrome</fullName>
    </submittedName>
</protein>
<evidence type="ECO:0000256" key="1">
    <source>
        <dbReference type="ARBA" id="ARBA00022448"/>
    </source>
</evidence>
<dbReference type="EMBL" id="JAHXZN010000010">
    <property type="protein sequence ID" value="MBW6532826.1"/>
    <property type="molecule type" value="Genomic_DNA"/>
</dbReference>
<dbReference type="RefSeq" id="WP_219750418.1">
    <property type="nucleotide sequence ID" value="NZ_JAHXZN010000010.1"/>
</dbReference>
<dbReference type="Pfam" id="PF00034">
    <property type="entry name" value="Cytochrom_C"/>
    <property type="match status" value="1"/>
</dbReference>
<feature type="signal peptide" evidence="7">
    <location>
        <begin position="1"/>
        <end position="17"/>
    </location>
</feature>
<dbReference type="InterPro" id="IPR036909">
    <property type="entry name" value="Cyt_c-like_dom_sf"/>
</dbReference>
<evidence type="ECO:0000256" key="7">
    <source>
        <dbReference type="SAM" id="SignalP"/>
    </source>
</evidence>
<accession>A0ABS7BTA0</accession>
<dbReference type="PRINTS" id="PR00604">
    <property type="entry name" value="CYTCHRMECIAB"/>
</dbReference>
<comment type="caution">
    <text evidence="9">The sequence shown here is derived from an EMBL/GenBank/DDBJ whole genome shotgun (WGS) entry which is preliminary data.</text>
</comment>
<keyword evidence="4" id="KW-0249">Electron transport</keyword>
<organism evidence="9 10">
    <name type="scientific">Sphingomonas citri</name>
    <dbReference type="NCBI Taxonomy" id="2862499"/>
    <lineage>
        <taxon>Bacteria</taxon>
        <taxon>Pseudomonadati</taxon>
        <taxon>Pseudomonadota</taxon>
        <taxon>Alphaproteobacteria</taxon>
        <taxon>Sphingomonadales</taxon>
        <taxon>Sphingomonadaceae</taxon>
        <taxon>Sphingomonas</taxon>
    </lineage>
</organism>
<evidence type="ECO:0000313" key="9">
    <source>
        <dbReference type="EMBL" id="MBW6532826.1"/>
    </source>
</evidence>
<keyword evidence="3 6" id="KW-0479">Metal-binding</keyword>
<dbReference type="PROSITE" id="PS51007">
    <property type="entry name" value="CYTC"/>
    <property type="match status" value="1"/>
</dbReference>
<feature type="chain" id="PRO_5047133993" evidence="7">
    <location>
        <begin position="18"/>
        <end position="149"/>
    </location>
</feature>
<reference evidence="9 10" key="1">
    <citation type="submission" date="2021-07" db="EMBL/GenBank/DDBJ databases">
        <title>Sphingomonas sp.</title>
        <authorList>
            <person name="Feng G."/>
            <person name="Li J."/>
            <person name="Pan M."/>
        </authorList>
    </citation>
    <scope>NUCLEOTIDE SEQUENCE [LARGE SCALE GENOMIC DNA]</scope>
    <source>
        <strain evidence="9 10">RRHST34</strain>
    </source>
</reference>
<evidence type="ECO:0000256" key="5">
    <source>
        <dbReference type="ARBA" id="ARBA00023004"/>
    </source>
</evidence>
<dbReference type="PROSITE" id="PS51257">
    <property type="entry name" value="PROKAR_LIPOPROTEIN"/>
    <property type="match status" value="1"/>
</dbReference>
<evidence type="ECO:0000259" key="8">
    <source>
        <dbReference type="PROSITE" id="PS51007"/>
    </source>
</evidence>
<dbReference type="InterPro" id="IPR002327">
    <property type="entry name" value="Cyt_c_1A/1B"/>
</dbReference>
<keyword evidence="10" id="KW-1185">Reference proteome</keyword>
<dbReference type="SUPFAM" id="SSF46626">
    <property type="entry name" value="Cytochrome c"/>
    <property type="match status" value="1"/>
</dbReference>
<evidence type="ECO:0000313" key="10">
    <source>
        <dbReference type="Proteomes" id="UP000759103"/>
    </source>
</evidence>
<feature type="domain" description="Cytochrome c" evidence="8">
    <location>
        <begin position="44"/>
        <end position="145"/>
    </location>
</feature>
<dbReference type="Gene3D" id="1.10.760.10">
    <property type="entry name" value="Cytochrome c-like domain"/>
    <property type="match status" value="1"/>
</dbReference>
<dbReference type="Proteomes" id="UP000759103">
    <property type="component" value="Unassembled WGS sequence"/>
</dbReference>
<dbReference type="InterPro" id="IPR009056">
    <property type="entry name" value="Cyt_c-like_dom"/>
</dbReference>
<evidence type="ECO:0000256" key="3">
    <source>
        <dbReference type="ARBA" id="ARBA00022723"/>
    </source>
</evidence>
<keyword evidence="7" id="KW-0732">Signal</keyword>
<keyword evidence="2 6" id="KW-0349">Heme</keyword>
<evidence type="ECO:0000256" key="4">
    <source>
        <dbReference type="ARBA" id="ARBA00022982"/>
    </source>
</evidence>